<keyword evidence="2" id="KW-0677">Repeat</keyword>
<accession>A0A9W8NZY5</accession>
<keyword evidence="4" id="KW-1185">Reference proteome</keyword>
<dbReference type="Gene3D" id="1.25.40.10">
    <property type="entry name" value="Tetratricopeptide repeat domain"/>
    <property type="match status" value="1"/>
</dbReference>
<dbReference type="SUPFAM" id="SSF50965">
    <property type="entry name" value="Galactose oxidase, central domain"/>
    <property type="match status" value="1"/>
</dbReference>
<comment type="caution">
    <text evidence="3">The sequence shown here is derived from an EMBL/GenBank/DDBJ whole genome shotgun (WGS) entry which is preliminary data.</text>
</comment>
<gene>
    <name evidence="3" type="ORF">DFH05DRAFT_1493374</name>
</gene>
<evidence type="ECO:0000313" key="3">
    <source>
        <dbReference type="EMBL" id="KAJ3744006.1"/>
    </source>
</evidence>
<reference evidence="3 4" key="1">
    <citation type="journal article" date="2023" name="Proc. Natl. Acad. Sci. U.S.A.">
        <title>A global phylogenomic analysis of the shiitake genus Lentinula.</title>
        <authorList>
            <person name="Sierra-Patev S."/>
            <person name="Min B."/>
            <person name="Naranjo-Ortiz M."/>
            <person name="Looney B."/>
            <person name="Konkel Z."/>
            <person name="Slot J.C."/>
            <person name="Sakamoto Y."/>
            <person name="Steenwyk J.L."/>
            <person name="Rokas A."/>
            <person name="Carro J."/>
            <person name="Camarero S."/>
            <person name="Ferreira P."/>
            <person name="Molpeceres G."/>
            <person name="Ruiz-Duenas F.J."/>
            <person name="Serrano A."/>
            <person name="Henrissat B."/>
            <person name="Drula E."/>
            <person name="Hughes K.W."/>
            <person name="Mata J.L."/>
            <person name="Ishikawa N.K."/>
            <person name="Vargas-Isla R."/>
            <person name="Ushijima S."/>
            <person name="Smith C.A."/>
            <person name="Donoghue J."/>
            <person name="Ahrendt S."/>
            <person name="Andreopoulos W."/>
            <person name="He G."/>
            <person name="LaButti K."/>
            <person name="Lipzen A."/>
            <person name="Ng V."/>
            <person name="Riley R."/>
            <person name="Sandor L."/>
            <person name="Barry K."/>
            <person name="Martinez A.T."/>
            <person name="Xiao Y."/>
            <person name="Gibbons J.G."/>
            <person name="Terashima K."/>
            <person name="Grigoriev I.V."/>
            <person name="Hibbett D."/>
        </authorList>
    </citation>
    <scope>NUCLEOTIDE SEQUENCE [LARGE SCALE GENOMIC DNA]</scope>
    <source>
        <strain evidence="3 4">TFB7810</strain>
    </source>
</reference>
<dbReference type="AlphaFoldDB" id="A0A9W8NZY5"/>
<sequence>MVKITEELWAEKRARTTFITDMVEEQMGENDYEPTDWLTIPLQDGSRARADAIVLAEIRAQTPRQSPEDIWALIDDLEAGADRENRLEKREQLKRTVVLIRATIRKEEGNVFFRAGDYQAAMSKYLEAMNFILGRVAIDSSSRLVLPSPCYFSKPYLDIGKSGEGPFGSWLEYMDLLALAGNISQCCNKQKQHVRTIDWIQEALQLFICQRQMTGKDLPSWKDCHLPLVEYWLFRIKTQLRAYNEFLALGNTALAVHFGQGAWVDYHQPDSKNYAKLAPLEREMDYIKMFSLRHPDPNLIDKTKLTCPEVQVQGTWEKLPSPAQGPRPTGRCAHSSWIWRSRLYVCLGVGETQFEVDDVFWCLDLQTNVWKQLPKPPRTPRVGGLSSVRPMQIWRDKAYLFLGTQLLHVFDLVTERWSILRTTFQEGKMWPYALDKSLTSFTTAILENKIYVFGGDDDGDPLGQNIFMTLDLLTNKWEHLSGSSKNIPQSFEPNLRSLHCMWAAPKQRKLYVLYGSANRTHARLRHAAGAGECDYTYDDFWSWHVDNKKWERERLRGSYPSPRVEAAFTFSDATGRAVVYGGYHGNMTTLELNIGDRKTSFNFAFYGDTFVYDPETNMWQHVLVRGFPSYRAMSKIVCDPDTGKMYLFGGYTNPDFVPAKNMSLRVYNDVWTLKVDLPGGHWNPEDLTRDVRAERMGPWMRCFTCGNCGINWQKCAGACGGKYYFCSKDCQRGGWKEHKEKHGCRKV</sequence>
<evidence type="ECO:0000256" key="2">
    <source>
        <dbReference type="ARBA" id="ARBA00022737"/>
    </source>
</evidence>
<proteinExistence type="predicted"/>
<dbReference type="InterPro" id="IPR011043">
    <property type="entry name" value="Gal_Oxase/kelch_b-propeller"/>
</dbReference>
<organism evidence="3 4">
    <name type="scientific">Lentinula detonsa</name>
    <dbReference type="NCBI Taxonomy" id="2804962"/>
    <lineage>
        <taxon>Eukaryota</taxon>
        <taxon>Fungi</taxon>
        <taxon>Dikarya</taxon>
        <taxon>Basidiomycota</taxon>
        <taxon>Agaricomycotina</taxon>
        <taxon>Agaricomycetes</taxon>
        <taxon>Agaricomycetidae</taxon>
        <taxon>Agaricales</taxon>
        <taxon>Marasmiineae</taxon>
        <taxon>Omphalotaceae</taxon>
        <taxon>Lentinula</taxon>
    </lineage>
</organism>
<protein>
    <recommendedName>
        <fullName evidence="5">Galactose oxidase</fullName>
    </recommendedName>
</protein>
<evidence type="ECO:0000313" key="4">
    <source>
        <dbReference type="Proteomes" id="UP001142393"/>
    </source>
</evidence>
<evidence type="ECO:0008006" key="5">
    <source>
        <dbReference type="Google" id="ProtNLM"/>
    </source>
</evidence>
<name>A0A9W8NZY5_9AGAR</name>
<keyword evidence="1" id="KW-0880">Kelch repeat</keyword>
<dbReference type="EMBL" id="JANVFU010000007">
    <property type="protein sequence ID" value="KAJ3744006.1"/>
    <property type="molecule type" value="Genomic_DNA"/>
</dbReference>
<dbReference type="InterPro" id="IPR011990">
    <property type="entry name" value="TPR-like_helical_dom_sf"/>
</dbReference>
<dbReference type="Pfam" id="PF24681">
    <property type="entry name" value="Kelch_KLHDC2_KLHL20_DRC7"/>
    <property type="match status" value="1"/>
</dbReference>
<dbReference type="PANTHER" id="PTHR46093">
    <property type="entry name" value="ACYL-COA-BINDING DOMAIN-CONTAINING PROTEIN 5"/>
    <property type="match status" value="1"/>
</dbReference>
<dbReference type="InterPro" id="IPR015915">
    <property type="entry name" value="Kelch-typ_b-propeller"/>
</dbReference>
<evidence type="ECO:0000256" key="1">
    <source>
        <dbReference type="ARBA" id="ARBA00022441"/>
    </source>
</evidence>
<dbReference type="PANTHER" id="PTHR46093:SF18">
    <property type="entry name" value="FIBRONECTIN TYPE-III DOMAIN-CONTAINING PROTEIN"/>
    <property type="match status" value="1"/>
</dbReference>
<dbReference type="Proteomes" id="UP001142393">
    <property type="component" value="Unassembled WGS sequence"/>
</dbReference>
<dbReference type="Gene3D" id="2.120.10.80">
    <property type="entry name" value="Kelch-type beta propeller"/>
    <property type="match status" value="2"/>
</dbReference>